<keyword evidence="6" id="KW-0966">Cell projection</keyword>
<keyword evidence="5" id="KW-0206">Cytoskeleton</keyword>
<dbReference type="FunFam" id="1.25.40.10:FF:000795">
    <property type="entry name" value="Tetratricopeptide repeat protein 25"/>
    <property type="match status" value="1"/>
</dbReference>
<dbReference type="SMART" id="SM00028">
    <property type="entry name" value="TPR"/>
    <property type="match status" value="7"/>
</dbReference>
<dbReference type="InterPro" id="IPR019734">
    <property type="entry name" value="TPR_rpt"/>
</dbReference>
<dbReference type="InterPro" id="IPR040111">
    <property type="entry name" value="ODAD4"/>
</dbReference>
<keyword evidence="3" id="KW-0677">Repeat</keyword>
<evidence type="ECO:0000256" key="4">
    <source>
        <dbReference type="ARBA" id="ARBA00022803"/>
    </source>
</evidence>
<evidence type="ECO:0000256" key="8">
    <source>
        <dbReference type="ARBA" id="ARBA00034143"/>
    </source>
</evidence>
<dbReference type="Ensembl" id="ENSSMAT00000083751.1">
    <property type="protein sequence ID" value="ENSSMAP00000046548.1"/>
    <property type="gene ID" value="ENSSMAG00000007584.2"/>
</dbReference>
<evidence type="ECO:0000256" key="9">
    <source>
        <dbReference type="PROSITE-ProRule" id="PRU00339"/>
    </source>
</evidence>
<reference evidence="11" key="1">
    <citation type="submission" date="2023-05" db="EMBL/GenBank/DDBJ databases">
        <title>High-quality long-read genome of Scophthalmus maximus.</title>
        <authorList>
            <person name="Lien S."/>
            <person name="Martinez P."/>
        </authorList>
    </citation>
    <scope>NUCLEOTIDE SEQUENCE [LARGE SCALE GENOMIC DNA]</scope>
</reference>
<dbReference type="InterPro" id="IPR011990">
    <property type="entry name" value="TPR-like_helical_dom_sf"/>
</dbReference>
<dbReference type="SUPFAM" id="SSF48452">
    <property type="entry name" value="TPR-like"/>
    <property type="match status" value="2"/>
</dbReference>
<proteinExistence type="predicted"/>
<dbReference type="FunFam" id="1.25.40.10:FF:000189">
    <property type="entry name" value="Tetratricopeptide repeat domain 25"/>
    <property type="match status" value="1"/>
</dbReference>
<evidence type="ECO:0000313" key="11">
    <source>
        <dbReference type="Ensembl" id="ENSSMAP00000046548.1"/>
    </source>
</evidence>
<evidence type="ECO:0000256" key="6">
    <source>
        <dbReference type="ARBA" id="ARBA00023273"/>
    </source>
</evidence>
<evidence type="ECO:0000256" key="2">
    <source>
        <dbReference type="ARBA" id="ARBA00022490"/>
    </source>
</evidence>
<feature type="repeat" description="TPR" evidence="9">
    <location>
        <begin position="17"/>
        <end position="50"/>
    </location>
</feature>
<sequence length="520" mass="58334">MSNSTGDREGQKPKGVFSTLVADGNWMYIKGEYKKAIESFSTALTLKPDERNCFVGRSKCYLNMGLYENALEDAEASLKEDTTFFEGLYQKAEALYYMGEFEFALVFYHRGQKLRPQIQEFRLGIQKAQEAIENCVGSPSSVKLEVKGDLSFLQKDEEMTQPITAIEDLTKENKQQTQKTPKIEKRTKKLLGEFYNDGKYLESLLKDEDLVKGKTKGGESLQDVIQGSLTHLDACTEFSNQEKPINAQGKDHKTQQKCGKPGPSASSEQTNFLLKSLEEIDAELTSGNAEGSLKKAEEVMEMVQRWSEKEVPNKQEVLGSLHSCIGNALINLGDMDKALVHHQKDLELAKQCNHSEAMSRAMDNIGKVYAQTGHLTLAIGFWEKKIPLVRDPLEKTCLFHEIGWCYLKLDRYEEARDYGVRSLAAADETADDKWQMNANVLVAQSEMKLGNVESSVARFERALTQAKLQEDDSAMNSIQKVPTLLSCVPVSPSSELHFKIFSITDVCHSAFQALDEAKPQ</sequence>
<gene>
    <name evidence="11" type="primary">LOC118289291</name>
</gene>
<comment type="subcellular location">
    <subcellularLocation>
        <location evidence="1">Cytoplasm</location>
        <location evidence="1">Cytoskeleton</location>
        <location evidence="1">Cilium axoneme</location>
    </subcellularLocation>
</comment>
<evidence type="ECO:0000256" key="7">
    <source>
        <dbReference type="ARBA" id="ARBA00034139"/>
    </source>
</evidence>
<protein>
    <recommendedName>
        <fullName evidence="7">Outer dynein arm-docking complex subunit 4</fullName>
    </recommendedName>
    <alternativeName>
        <fullName evidence="8">Tetratricopeptide repeat protein 25</fullName>
    </alternativeName>
</protein>
<evidence type="ECO:0000256" key="1">
    <source>
        <dbReference type="ARBA" id="ARBA00004430"/>
    </source>
</evidence>
<name>A0A8D3CGZ0_SCOMX</name>
<keyword evidence="4 9" id="KW-0802">TPR repeat</keyword>
<dbReference type="AlphaFoldDB" id="A0A8D3CGZ0"/>
<dbReference type="Gene3D" id="1.25.40.10">
    <property type="entry name" value="Tetratricopeptide repeat domain"/>
    <property type="match status" value="2"/>
</dbReference>
<keyword evidence="2" id="KW-0963">Cytoplasm</keyword>
<evidence type="ECO:0000256" key="10">
    <source>
        <dbReference type="SAM" id="MobiDB-lite"/>
    </source>
</evidence>
<organism evidence="11 12">
    <name type="scientific">Scophthalmus maximus</name>
    <name type="common">Turbot</name>
    <name type="synonym">Psetta maxima</name>
    <dbReference type="NCBI Taxonomy" id="52904"/>
    <lineage>
        <taxon>Eukaryota</taxon>
        <taxon>Metazoa</taxon>
        <taxon>Chordata</taxon>
        <taxon>Craniata</taxon>
        <taxon>Vertebrata</taxon>
        <taxon>Euteleostomi</taxon>
        <taxon>Actinopterygii</taxon>
        <taxon>Neopterygii</taxon>
        <taxon>Teleostei</taxon>
        <taxon>Neoteleostei</taxon>
        <taxon>Acanthomorphata</taxon>
        <taxon>Carangaria</taxon>
        <taxon>Pleuronectiformes</taxon>
        <taxon>Pleuronectoidei</taxon>
        <taxon>Scophthalmidae</taxon>
        <taxon>Scophthalmus</taxon>
    </lineage>
</organism>
<evidence type="ECO:0000256" key="3">
    <source>
        <dbReference type="ARBA" id="ARBA00022737"/>
    </source>
</evidence>
<dbReference type="PANTHER" id="PTHR23040:SF1">
    <property type="entry name" value="OUTER DYNEIN ARM-DOCKING COMPLEX SUBUNIT 4"/>
    <property type="match status" value="1"/>
</dbReference>
<feature type="region of interest" description="Disordered" evidence="10">
    <location>
        <begin position="245"/>
        <end position="268"/>
    </location>
</feature>
<reference evidence="11" key="2">
    <citation type="submission" date="2025-08" db="UniProtKB">
        <authorList>
            <consortium name="Ensembl"/>
        </authorList>
    </citation>
    <scope>IDENTIFICATION</scope>
</reference>
<accession>A0A8D3CGZ0</accession>
<dbReference type="PROSITE" id="PS50005">
    <property type="entry name" value="TPR"/>
    <property type="match status" value="1"/>
</dbReference>
<dbReference type="GeneTree" id="ENSGT00390000007911"/>
<evidence type="ECO:0000313" key="12">
    <source>
        <dbReference type="Proteomes" id="UP000694558"/>
    </source>
</evidence>
<dbReference type="PANTHER" id="PTHR23040">
    <property type="match status" value="1"/>
</dbReference>
<evidence type="ECO:0000256" key="5">
    <source>
        <dbReference type="ARBA" id="ARBA00023212"/>
    </source>
</evidence>
<dbReference type="Proteomes" id="UP000694558">
    <property type="component" value="Chromosome 19"/>
</dbReference>
<dbReference type="GO" id="GO:0005930">
    <property type="term" value="C:axoneme"/>
    <property type="evidence" value="ECO:0007669"/>
    <property type="project" value="UniProtKB-SubCell"/>
</dbReference>